<sequence length="123" mass="13848">MLYLLLADLLVLLHLTFVVFVVLGILLVLRWPRLAWVHLPSALWGALIEFAGWVCPLTPLENRFRQLGGDAGYSGDFVEHYLLPILYPQALTRQTQIALGMLVLILNATGYVILWRRHTSGPG</sequence>
<evidence type="ECO:0000313" key="2">
    <source>
        <dbReference type="EMBL" id="MBZ0160473.1"/>
    </source>
</evidence>
<protein>
    <submittedName>
        <fullName evidence="2">DUF2784 domain-containing protein</fullName>
    </submittedName>
</protein>
<name>A0AAJ1AIN2_9BACT</name>
<proteinExistence type="predicted"/>
<gene>
    <name evidence="2" type="ORF">K8G79_10125</name>
</gene>
<dbReference type="AlphaFoldDB" id="A0AAJ1AIN2"/>
<reference evidence="2 3" key="1">
    <citation type="journal article" date="2021" name="bioRxiv">
        <title>Unraveling nitrogen, sulfur and carbon metabolic pathways and microbial community transcriptional responses to substrate deprivation and toxicity stresses in a bioreactor mimicking anoxic brackish coastal sediment conditions.</title>
        <authorList>
            <person name="Martins P.D."/>
            <person name="Echeveste M.J."/>
            <person name="Arshad A."/>
            <person name="Kurth J."/>
            <person name="Ouboter H."/>
            <person name="Jetten M.S.M."/>
            <person name="Welte C.U."/>
        </authorList>
    </citation>
    <scope>NUCLEOTIDE SEQUENCE [LARGE SCALE GENOMIC DNA]</scope>
    <source>
        <strain evidence="2">MAG_38</strain>
    </source>
</reference>
<dbReference type="Proteomes" id="UP001197609">
    <property type="component" value="Unassembled WGS sequence"/>
</dbReference>
<organism evidence="2 3">
    <name type="scientific">Candidatus Methylomirabilis tolerans</name>
    <dbReference type="NCBI Taxonomy" id="3123416"/>
    <lineage>
        <taxon>Bacteria</taxon>
        <taxon>Candidatus Methylomirabilota</taxon>
        <taxon>Candidatus Methylomirabilia</taxon>
        <taxon>Candidatus Methylomirabilales</taxon>
        <taxon>Candidatus Methylomirabilaceae</taxon>
        <taxon>Candidatus Methylomirabilis</taxon>
    </lineage>
</organism>
<feature type="transmembrane region" description="Helical" evidence="1">
    <location>
        <begin position="97"/>
        <end position="115"/>
    </location>
</feature>
<keyword evidence="1" id="KW-1133">Transmembrane helix</keyword>
<feature type="transmembrane region" description="Helical" evidence="1">
    <location>
        <begin position="6"/>
        <end position="29"/>
    </location>
</feature>
<keyword evidence="1" id="KW-0472">Membrane</keyword>
<feature type="transmembrane region" description="Helical" evidence="1">
    <location>
        <begin position="36"/>
        <end position="54"/>
    </location>
</feature>
<dbReference type="InterPro" id="IPR021218">
    <property type="entry name" value="DUF2784"/>
</dbReference>
<evidence type="ECO:0000256" key="1">
    <source>
        <dbReference type="SAM" id="Phobius"/>
    </source>
</evidence>
<dbReference type="EMBL" id="JAIOIU010000126">
    <property type="protein sequence ID" value="MBZ0160473.1"/>
    <property type="molecule type" value="Genomic_DNA"/>
</dbReference>
<evidence type="ECO:0000313" key="3">
    <source>
        <dbReference type="Proteomes" id="UP001197609"/>
    </source>
</evidence>
<comment type="caution">
    <text evidence="2">The sequence shown here is derived from an EMBL/GenBank/DDBJ whole genome shotgun (WGS) entry which is preliminary data.</text>
</comment>
<keyword evidence="1" id="KW-0812">Transmembrane</keyword>
<accession>A0AAJ1AIN2</accession>
<dbReference type="Pfam" id="PF10861">
    <property type="entry name" value="DUF2784"/>
    <property type="match status" value="1"/>
</dbReference>